<feature type="domain" description="Cytochrome c" evidence="6">
    <location>
        <begin position="133"/>
        <end position="223"/>
    </location>
</feature>
<dbReference type="SUPFAM" id="SSF46626">
    <property type="entry name" value="Cytochrome c"/>
    <property type="match status" value="2"/>
</dbReference>
<evidence type="ECO:0000256" key="2">
    <source>
        <dbReference type="ARBA" id="ARBA00022723"/>
    </source>
</evidence>
<dbReference type="InterPro" id="IPR024167">
    <property type="entry name" value="Cytochrome_c4-like"/>
</dbReference>
<evidence type="ECO:0000256" key="5">
    <source>
        <dbReference type="SAM" id="SignalP"/>
    </source>
</evidence>
<dbReference type="Proteomes" id="UP001235760">
    <property type="component" value="Unassembled WGS sequence"/>
</dbReference>
<feature type="chain" id="PRO_5046077474" evidence="5">
    <location>
        <begin position="32"/>
        <end position="250"/>
    </location>
</feature>
<dbReference type="PIRSF" id="PIRSF000005">
    <property type="entry name" value="Cytochrome_c4"/>
    <property type="match status" value="1"/>
</dbReference>
<dbReference type="EMBL" id="JAUZEE010000003">
    <property type="protein sequence ID" value="MDP4300679.1"/>
    <property type="molecule type" value="Genomic_DNA"/>
</dbReference>
<sequence>MPPHTPHLPNTKPLRACLAAGLLSATAVVPAAQAMPRVPDSTAQRALACTGCHGPQGKSSPEGYVPRIAGKPAGYLAAQLRAFRDGRRRHDGMARLLENLDDAFLRELAGHFAALDVPYAAPVPTAGLTLTADDTRRAEQLVREGDPGRRLPACAGCHGAALTGIAPQVPGLLGLPGGYLSAQLGSWRVGTRRADAPDCMAEIARRLAPGDITALSRWLERQPVPQPASPLPAGSARRTPWPMACGESIR</sequence>
<keyword evidence="2 4" id="KW-0479">Metal-binding</keyword>
<evidence type="ECO:0000313" key="7">
    <source>
        <dbReference type="EMBL" id="MDP4300679.1"/>
    </source>
</evidence>
<evidence type="ECO:0000259" key="6">
    <source>
        <dbReference type="PROSITE" id="PS51007"/>
    </source>
</evidence>
<feature type="signal peptide" evidence="5">
    <location>
        <begin position="1"/>
        <end position="31"/>
    </location>
</feature>
<keyword evidence="3 4" id="KW-0408">Iron</keyword>
<evidence type="ECO:0000256" key="1">
    <source>
        <dbReference type="ARBA" id="ARBA00022617"/>
    </source>
</evidence>
<dbReference type="InterPro" id="IPR050597">
    <property type="entry name" value="Cytochrome_c_Oxidase_Subunit"/>
</dbReference>
<dbReference type="RefSeq" id="WP_305749217.1">
    <property type="nucleotide sequence ID" value="NZ_JAUZEE010000003.1"/>
</dbReference>
<evidence type="ECO:0000256" key="4">
    <source>
        <dbReference type="PROSITE-ProRule" id="PRU00433"/>
    </source>
</evidence>
<comment type="caution">
    <text evidence="7">The sequence shown here is derived from an EMBL/GenBank/DDBJ whole genome shotgun (WGS) entry which is preliminary data.</text>
</comment>
<gene>
    <name evidence="7" type="ORF">Q8X39_08525</name>
</gene>
<dbReference type="InterPro" id="IPR009056">
    <property type="entry name" value="Cyt_c-like_dom"/>
</dbReference>
<keyword evidence="1 4" id="KW-0349">Heme</keyword>
<accession>A0ABT9G2G5</accession>
<protein>
    <submittedName>
        <fullName evidence="7">C-type cytochrome</fullName>
    </submittedName>
</protein>
<dbReference type="PANTHER" id="PTHR33751">
    <property type="entry name" value="CBB3-TYPE CYTOCHROME C OXIDASE SUBUNIT FIXP"/>
    <property type="match status" value="1"/>
</dbReference>
<keyword evidence="8" id="KW-1185">Reference proteome</keyword>
<evidence type="ECO:0000313" key="8">
    <source>
        <dbReference type="Proteomes" id="UP001235760"/>
    </source>
</evidence>
<proteinExistence type="predicted"/>
<name>A0ABT9G2G5_LEPDI</name>
<evidence type="ECO:0000256" key="3">
    <source>
        <dbReference type="ARBA" id="ARBA00023004"/>
    </source>
</evidence>
<dbReference type="Pfam" id="PF00034">
    <property type="entry name" value="Cytochrom_C"/>
    <property type="match status" value="1"/>
</dbReference>
<dbReference type="PROSITE" id="PS51007">
    <property type="entry name" value="CYTC"/>
    <property type="match status" value="1"/>
</dbReference>
<dbReference type="InterPro" id="IPR036909">
    <property type="entry name" value="Cyt_c-like_dom_sf"/>
</dbReference>
<keyword evidence="5" id="KW-0732">Signal</keyword>
<reference evidence="7 8" key="1">
    <citation type="submission" date="2023-08" db="EMBL/GenBank/DDBJ databases">
        <authorList>
            <person name="Roldan D.M."/>
            <person name="Menes R.J."/>
        </authorList>
    </citation>
    <scope>NUCLEOTIDE SEQUENCE [LARGE SCALE GENOMIC DNA]</scope>
    <source>
        <strain evidence="7 8">CCM 2812</strain>
    </source>
</reference>
<dbReference type="Gene3D" id="1.10.760.10">
    <property type="entry name" value="Cytochrome c-like domain"/>
    <property type="match status" value="2"/>
</dbReference>
<organism evidence="7 8">
    <name type="scientific">Leptothrix discophora</name>
    <dbReference type="NCBI Taxonomy" id="89"/>
    <lineage>
        <taxon>Bacteria</taxon>
        <taxon>Pseudomonadati</taxon>
        <taxon>Pseudomonadota</taxon>
        <taxon>Betaproteobacteria</taxon>
        <taxon>Burkholderiales</taxon>
        <taxon>Sphaerotilaceae</taxon>
        <taxon>Leptothrix</taxon>
    </lineage>
</organism>
<dbReference type="PANTHER" id="PTHR33751:SF11">
    <property type="entry name" value="BLL4483 PROTEIN"/>
    <property type="match status" value="1"/>
</dbReference>